<reference evidence="1" key="2">
    <citation type="submission" date="2018-08" db="UniProtKB">
        <authorList>
            <consortium name="EnsemblPlants"/>
        </authorList>
    </citation>
    <scope>IDENTIFICATION</scope>
    <source>
        <strain evidence="1">Yugu1</strain>
    </source>
</reference>
<dbReference type="AlphaFoldDB" id="K4ANH3"/>
<dbReference type="EMBL" id="AGNK02006138">
    <property type="status" value="NOT_ANNOTATED_CDS"/>
    <property type="molecule type" value="Genomic_DNA"/>
</dbReference>
<sequence length="47" mass="5414">MSVFIGGFGWNSIGFKSYKLSQSRPKGWFLKFRLILLSLVRGTTKFN</sequence>
<proteinExistence type="predicted"/>
<dbReference type="EnsemblPlants" id="KQK92818">
    <property type="protein sequence ID" value="KQK92818"/>
    <property type="gene ID" value="SETIT_040470mg"/>
</dbReference>
<dbReference type="InParanoid" id="K4ANH3"/>
<evidence type="ECO:0000313" key="2">
    <source>
        <dbReference type="Proteomes" id="UP000004995"/>
    </source>
</evidence>
<name>K4ANH3_SETIT</name>
<keyword evidence="2" id="KW-1185">Reference proteome</keyword>
<dbReference type="Gramene" id="KQK92818">
    <property type="protein sequence ID" value="KQK92818"/>
    <property type="gene ID" value="SETIT_040470mg"/>
</dbReference>
<reference evidence="2" key="1">
    <citation type="journal article" date="2012" name="Nat. Biotechnol.">
        <title>Reference genome sequence of the model plant Setaria.</title>
        <authorList>
            <person name="Bennetzen J.L."/>
            <person name="Schmutz J."/>
            <person name="Wang H."/>
            <person name="Percifield R."/>
            <person name="Hawkins J."/>
            <person name="Pontaroli A.C."/>
            <person name="Estep M."/>
            <person name="Feng L."/>
            <person name="Vaughn J.N."/>
            <person name="Grimwood J."/>
            <person name="Jenkins J."/>
            <person name="Barry K."/>
            <person name="Lindquist E."/>
            <person name="Hellsten U."/>
            <person name="Deshpande S."/>
            <person name="Wang X."/>
            <person name="Wu X."/>
            <person name="Mitros T."/>
            <person name="Triplett J."/>
            <person name="Yang X."/>
            <person name="Ye C.Y."/>
            <person name="Mauro-Herrera M."/>
            <person name="Wang L."/>
            <person name="Li P."/>
            <person name="Sharma M."/>
            <person name="Sharma R."/>
            <person name="Ronald P.C."/>
            <person name="Panaud O."/>
            <person name="Kellogg E.A."/>
            <person name="Brutnell T.P."/>
            <person name="Doust A.N."/>
            <person name="Tuskan G.A."/>
            <person name="Rokhsar D."/>
            <person name="Devos K.M."/>
        </authorList>
    </citation>
    <scope>NUCLEOTIDE SEQUENCE [LARGE SCALE GENOMIC DNA]</scope>
    <source>
        <strain evidence="2">cv. Yugu1</strain>
    </source>
</reference>
<dbReference type="HOGENOM" id="CLU_3176388_0_0_1"/>
<evidence type="ECO:0000313" key="1">
    <source>
        <dbReference type="EnsemblPlants" id="KQK92818"/>
    </source>
</evidence>
<organism evidence="1 2">
    <name type="scientific">Setaria italica</name>
    <name type="common">Foxtail millet</name>
    <name type="synonym">Panicum italicum</name>
    <dbReference type="NCBI Taxonomy" id="4555"/>
    <lineage>
        <taxon>Eukaryota</taxon>
        <taxon>Viridiplantae</taxon>
        <taxon>Streptophyta</taxon>
        <taxon>Embryophyta</taxon>
        <taxon>Tracheophyta</taxon>
        <taxon>Spermatophyta</taxon>
        <taxon>Magnoliopsida</taxon>
        <taxon>Liliopsida</taxon>
        <taxon>Poales</taxon>
        <taxon>Poaceae</taxon>
        <taxon>PACMAD clade</taxon>
        <taxon>Panicoideae</taxon>
        <taxon>Panicodae</taxon>
        <taxon>Paniceae</taxon>
        <taxon>Cenchrinae</taxon>
        <taxon>Setaria</taxon>
    </lineage>
</organism>
<accession>K4ANH3</accession>
<protein>
    <submittedName>
        <fullName evidence="1">Uncharacterized protein</fullName>
    </submittedName>
</protein>
<dbReference type="Proteomes" id="UP000004995">
    <property type="component" value="Unassembled WGS sequence"/>
</dbReference>